<proteinExistence type="predicted"/>
<protein>
    <submittedName>
        <fullName evidence="1">Uncharacterized protein</fullName>
    </submittedName>
</protein>
<organism evidence="1">
    <name type="scientific">Klebsiella phage PMBT63</name>
    <dbReference type="NCBI Taxonomy" id="3229739"/>
    <lineage>
        <taxon>Viruses</taxon>
        <taxon>Duplodnaviria</taxon>
        <taxon>Heunggongvirae</taxon>
        <taxon>Uroviricota</taxon>
        <taxon>Caudoviricetes</taxon>
    </lineage>
</organism>
<name>A0AB39C2D4_9CAUD</name>
<accession>A0AB39C2D4</accession>
<sequence length="32" mass="3981">MLLVLVSRKHKFRDSFGSPFFIFRRMKKVVYF</sequence>
<dbReference type="EMBL" id="PP926509">
    <property type="protein sequence ID" value="XDJ00791.1"/>
    <property type="molecule type" value="Genomic_DNA"/>
</dbReference>
<reference evidence="1" key="1">
    <citation type="submission" date="2024-06" db="EMBL/GenBank/DDBJ databases">
        <title>This phage originates from the Bacteriophage catalogue of the Bacteriophage Competence Centre, Department of Microbiology und Biotechnology, Max Rubner-Institut, Kiel, Germany.</title>
        <authorList>
            <person name="Sprotte S."/>
            <person name="Brinks E."/>
            <person name="Hille F."/>
        </authorList>
    </citation>
    <scope>NUCLEOTIDE SEQUENCE</scope>
</reference>
<evidence type="ECO:0000313" key="1">
    <source>
        <dbReference type="EMBL" id="XDJ00791.1"/>
    </source>
</evidence>